<dbReference type="EMBL" id="CP029187">
    <property type="protein sequence ID" value="AWI25793.1"/>
    <property type="molecule type" value="Genomic_DNA"/>
</dbReference>
<dbReference type="AlphaFoldDB" id="A0A2S1SHA5"/>
<reference evidence="1 2" key="1">
    <citation type="submission" date="2018-05" db="EMBL/GenBank/DDBJ databases">
        <title>Genome sequencing of Flavobacterium sp. HYN0049.</title>
        <authorList>
            <person name="Yi H."/>
            <person name="Baek C."/>
        </authorList>
    </citation>
    <scope>NUCLEOTIDE SEQUENCE [LARGE SCALE GENOMIC DNA]</scope>
    <source>
        <strain evidence="1 2">HYN0049</strain>
    </source>
</reference>
<keyword evidence="2" id="KW-1185">Reference proteome</keyword>
<evidence type="ECO:0000313" key="1">
    <source>
        <dbReference type="EMBL" id="AWI25793.1"/>
    </source>
</evidence>
<dbReference type="KEGG" id="fpal:HYN49_07695"/>
<dbReference type="Proteomes" id="UP000244937">
    <property type="component" value="Chromosome"/>
</dbReference>
<gene>
    <name evidence="1" type="ORF">HYN49_07695</name>
</gene>
<name>A0A2S1SHA5_9FLAO</name>
<accession>A0A2S1SHA5</accession>
<proteinExistence type="predicted"/>
<protein>
    <submittedName>
        <fullName evidence="1">Uncharacterized protein</fullName>
    </submittedName>
</protein>
<sequence>MLAIFCFGIYYAQTENPGQMFELKANTNATYLNLMKGIGPDMVTVPGTHVMVTEKVLFIVQSVDKGNNWVRFYARPYSDGPAPTSNAFYYNDKLFEMTYTDYKANAKDAAYPDRINFGIITLPFKYRPQKGAGFDTEFNLNAAFGYLVTPKYFRKTRLYIQGGAGIGTVGLDSSNSKATDSQDVSIITGFAGLMVQYNDVQAGIYFGADKINNNQKFDWEHQGNLWMSLGVGFKIFTLSKSDKS</sequence>
<evidence type="ECO:0000313" key="2">
    <source>
        <dbReference type="Proteomes" id="UP000244937"/>
    </source>
</evidence>
<organism evidence="1 2">
    <name type="scientific">Flavobacterium pallidum</name>
    <dbReference type="NCBI Taxonomy" id="2172098"/>
    <lineage>
        <taxon>Bacteria</taxon>
        <taxon>Pseudomonadati</taxon>
        <taxon>Bacteroidota</taxon>
        <taxon>Flavobacteriia</taxon>
        <taxon>Flavobacteriales</taxon>
        <taxon>Flavobacteriaceae</taxon>
        <taxon>Flavobacterium</taxon>
    </lineage>
</organism>